<dbReference type="CDD" id="cd06587">
    <property type="entry name" value="VOC"/>
    <property type="match status" value="1"/>
</dbReference>
<dbReference type="Pfam" id="PF18029">
    <property type="entry name" value="Glyoxalase_6"/>
    <property type="match status" value="1"/>
</dbReference>
<comment type="caution">
    <text evidence="2">The sequence shown here is derived from an EMBL/GenBank/DDBJ whole genome shotgun (WGS) entry which is preliminary data.</text>
</comment>
<gene>
    <name evidence="2" type="ORF">ACFYWW_25680</name>
</gene>
<reference evidence="2 3" key="1">
    <citation type="submission" date="2024-10" db="EMBL/GenBank/DDBJ databases">
        <title>The Natural Products Discovery Center: Release of the First 8490 Sequenced Strains for Exploring Actinobacteria Biosynthetic Diversity.</title>
        <authorList>
            <person name="Kalkreuter E."/>
            <person name="Kautsar S.A."/>
            <person name="Yang D."/>
            <person name="Bader C.D."/>
            <person name="Teijaro C.N."/>
            <person name="Fluegel L."/>
            <person name="Davis C.M."/>
            <person name="Simpson J.R."/>
            <person name="Lauterbach L."/>
            <person name="Steele A.D."/>
            <person name="Gui C."/>
            <person name="Meng S."/>
            <person name="Li G."/>
            <person name="Viehrig K."/>
            <person name="Ye F."/>
            <person name="Su P."/>
            <person name="Kiefer A.F."/>
            <person name="Nichols A."/>
            <person name="Cepeda A.J."/>
            <person name="Yan W."/>
            <person name="Fan B."/>
            <person name="Jiang Y."/>
            <person name="Adhikari A."/>
            <person name="Zheng C.-J."/>
            <person name="Schuster L."/>
            <person name="Cowan T.M."/>
            <person name="Smanski M.J."/>
            <person name="Chevrette M.G."/>
            <person name="De Carvalho L.P.S."/>
            <person name="Shen B."/>
        </authorList>
    </citation>
    <scope>NUCLEOTIDE SEQUENCE [LARGE SCALE GENOMIC DNA]</scope>
    <source>
        <strain evidence="2 3">NPDC003029</strain>
    </source>
</reference>
<evidence type="ECO:0000259" key="1">
    <source>
        <dbReference type="PROSITE" id="PS51819"/>
    </source>
</evidence>
<keyword evidence="3" id="KW-1185">Reference proteome</keyword>
<dbReference type="PROSITE" id="PS51819">
    <property type="entry name" value="VOC"/>
    <property type="match status" value="1"/>
</dbReference>
<dbReference type="InterPro" id="IPR037523">
    <property type="entry name" value="VOC_core"/>
</dbReference>
<evidence type="ECO:0000313" key="2">
    <source>
        <dbReference type="EMBL" id="MFF3342080.1"/>
    </source>
</evidence>
<dbReference type="SUPFAM" id="SSF54593">
    <property type="entry name" value="Glyoxalase/Bleomycin resistance protein/Dihydroxybiphenyl dioxygenase"/>
    <property type="match status" value="1"/>
</dbReference>
<feature type="domain" description="VOC" evidence="1">
    <location>
        <begin position="5"/>
        <end position="123"/>
    </location>
</feature>
<evidence type="ECO:0000313" key="3">
    <source>
        <dbReference type="Proteomes" id="UP001601976"/>
    </source>
</evidence>
<protein>
    <submittedName>
        <fullName evidence="2">VOC family protein</fullName>
    </submittedName>
</protein>
<dbReference type="Proteomes" id="UP001601976">
    <property type="component" value="Unassembled WGS sequence"/>
</dbReference>
<proteinExistence type="predicted"/>
<dbReference type="Gene3D" id="3.10.180.10">
    <property type="entry name" value="2,3-Dihydroxybiphenyl 1,2-Dioxygenase, domain 1"/>
    <property type="match status" value="1"/>
</dbReference>
<sequence length="130" mass="14361">MAIAKYCLVAVDCPDPQALAGFYAAVLGGEVKNDDEDWYDLRVPGGARIAFQRAPGFRPPDWPRADQNSQQMHLDFDVPDIEAAQAQVLALGATPLDVDDDDGKRGFRVYADPAGHPFCLCREEEDRTHE</sequence>
<dbReference type="InterPro" id="IPR041581">
    <property type="entry name" value="Glyoxalase_6"/>
</dbReference>
<name>A0ABW6RKN2_9ACTN</name>
<dbReference type="PANTHER" id="PTHR35908:SF1">
    <property type="entry name" value="CONSERVED PROTEIN"/>
    <property type="match status" value="1"/>
</dbReference>
<dbReference type="EMBL" id="JBIAPK010000008">
    <property type="protein sequence ID" value="MFF3342080.1"/>
    <property type="molecule type" value="Genomic_DNA"/>
</dbReference>
<accession>A0ABW6RKN2</accession>
<dbReference type="RefSeq" id="WP_355715252.1">
    <property type="nucleotide sequence ID" value="NZ_JBEXNP010000003.1"/>
</dbReference>
<organism evidence="2 3">
    <name type="scientific">Streptomyces flavidovirens</name>
    <dbReference type="NCBI Taxonomy" id="67298"/>
    <lineage>
        <taxon>Bacteria</taxon>
        <taxon>Bacillati</taxon>
        <taxon>Actinomycetota</taxon>
        <taxon>Actinomycetes</taxon>
        <taxon>Kitasatosporales</taxon>
        <taxon>Streptomycetaceae</taxon>
        <taxon>Streptomyces</taxon>
    </lineage>
</organism>
<dbReference type="PANTHER" id="PTHR35908">
    <property type="entry name" value="HYPOTHETICAL FUSION PROTEIN"/>
    <property type="match status" value="1"/>
</dbReference>
<dbReference type="InterPro" id="IPR029068">
    <property type="entry name" value="Glyas_Bleomycin-R_OHBP_Dase"/>
</dbReference>